<evidence type="ECO:0000259" key="2">
    <source>
        <dbReference type="SMART" id="SM00736"/>
    </source>
</evidence>
<dbReference type="SUPFAM" id="SSF49313">
    <property type="entry name" value="Cadherin-like"/>
    <property type="match status" value="2"/>
</dbReference>
<keyword evidence="1" id="KW-0732">Signal</keyword>
<evidence type="ECO:0000256" key="1">
    <source>
        <dbReference type="SAM" id="SignalP"/>
    </source>
</evidence>
<dbReference type="Gene3D" id="2.60.40.10">
    <property type="entry name" value="Immunoglobulins"/>
    <property type="match status" value="2"/>
</dbReference>
<dbReference type="SMART" id="SM00736">
    <property type="entry name" value="CADG"/>
    <property type="match status" value="2"/>
</dbReference>
<dbReference type="EMBL" id="RRCF01000009">
    <property type="protein sequence ID" value="RRJ18392.1"/>
    <property type="molecule type" value="Genomic_DNA"/>
</dbReference>
<dbReference type="FunFam" id="2.60.40.10:FF:002543">
    <property type="match status" value="2"/>
</dbReference>
<comment type="caution">
    <text evidence="3">The sequence shown here is derived from an EMBL/GenBank/DDBJ whole genome shotgun (WGS) entry which is preliminary data.</text>
</comment>
<feature type="domain" description="Dystroglycan-type cadherin-like" evidence="2">
    <location>
        <begin position="347"/>
        <end position="439"/>
    </location>
</feature>
<sequence length="467" mass="46613">MKIVSCSLPQKLSKTAKLWAALLLLSGFWSTPALAAVCPGGVSEQNTPEVSHTIMCSAADFSISSSVTITKNGGLYQLTDLTNATAADAMGSPVNLNDVLTEGTCYTFTSTDAGSLGAEYQGTVINAVGFTTVGSGACGGGGGGGGPTPPVEPVVTSATSSALSDYVVSGTHPVDGTVISVIIDANLNNLLDIDEPPATGPVVVSGGSWATAPISISGNTRFLVVANDPISGLPSSLVVHNVSYTPIPTNTAPTITGSPATSVNEDSLYSFTPTANDVDAGTTLVFSITNKPGWASFNTATGTLSGTPTNTDVGTTQGIVISVSDGIDSASLAAFNLTVVNVNDAPTITGSPATSVNEDNVYSFAPVAGDVDTGTTLTFSISNKPVWANFSNATGALTGTPGNADVGTTQGIVISVSDGTDSASLAAFNLTVVNVNDAPTIAGSPATSVNEDSVYSFTPMANDADAG</sequence>
<feature type="non-terminal residue" evidence="3">
    <location>
        <position position="467"/>
    </location>
</feature>
<name>A0A3P3QB05_9GAMM</name>
<feature type="chain" id="PRO_5018135135" description="Dystroglycan-type cadherin-like domain-containing protein" evidence="1">
    <location>
        <begin position="36"/>
        <end position="467"/>
    </location>
</feature>
<keyword evidence="4" id="KW-1185">Reference proteome</keyword>
<dbReference type="GO" id="GO:0016020">
    <property type="term" value="C:membrane"/>
    <property type="evidence" value="ECO:0007669"/>
    <property type="project" value="InterPro"/>
</dbReference>
<protein>
    <recommendedName>
        <fullName evidence="2">Dystroglycan-type cadherin-like domain-containing protein</fullName>
    </recommendedName>
</protein>
<gene>
    <name evidence="3" type="ORF">EIK76_17230</name>
</gene>
<dbReference type="Proteomes" id="UP000276260">
    <property type="component" value="Unassembled WGS sequence"/>
</dbReference>
<feature type="domain" description="Dystroglycan-type cadherin-like" evidence="2">
    <location>
        <begin position="253"/>
        <end position="346"/>
    </location>
</feature>
<dbReference type="InterPro" id="IPR015919">
    <property type="entry name" value="Cadherin-like_sf"/>
</dbReference>
<organism evidence="3 4">
    <name type="scientific">Rheinheimera mesophila</name>
    <dbReference type="NCBI Taxonomy" id="1547515"/>
    <lineage>
        <taxon>Bacteria</taxon>
        <taxon>Pseudomonadati</taxon>
        <taxon>Pseudomonadota</taxon>
        <taxon>Gammaproteobacteria</taxon>
        <taxon>Chromatiales</taxon>
        <taxon>Chromatiaceae</taxon>
        <taxon>Rheinheimera</taxon>
    </lineage>
</organism>
<proteinExistence type="predicted"/>
<dbReference type="InterPro" id="IPR013783">
    <property type="entry name" value="Ig-like_fold"/>
</dbReference>
<evidence type="ECO:0000313" key="4">
    <source>
        <dbReference type="Proteomes" id="UP000276260"/>
    </source>
</evidence>
<dbReference type="RefSeq" id="WP_221621813.1">
    <property type="nucleotide sequence ID" value="NZ_RRCF01000009.1"/>
</dbReference>
<dbReference type="AlphaFoldDB" id="A0A3P3QB05"/>
<accession>A0A3P3QB05</accession>
<reference evidence="3 4" key="1">
    <citation type="submission" date="2018-11" db="EMBL/GenBank/DDBJ databases">
        <title>Draft genome analysis of Rheinheimera mesophila isolated from an industrial waste site.</title>
        <authorList>
            <person name="Yu Q."/>
            <person name="Qi Y."/>
            <person name="Zhang H."/>
            <person name="Lu Y."/>
            <person name="Pu J."/>
        </authorList>
    </citation>
    <scope>NUCLEOTIDE SEQUENCE [LARGE SCALE GENOMIC DNA]</scope>
    <source>
        <strain evidence="3 4">IITR13</strain>
    </source>
</reference>
<dbReference type="InterPro" id="IPR006644">
    <property type="entry name" value="Cadg"/>
</dbReference>
<evidence type="ECO:0000313" key="3">
    <source>
        <dbReference type="EMBL" id="RRJ18392.1"/>
    </source>
</evidence>
<dbReference type="GO" id="GO:0005509">
    <property type="term" value="F:calcium ion binding"/>
    <property type="evidence" value="ECO:0007669"/>
    <property type="project" value="InterPro"/>
</dbReference>
<dbReference type="Pfam" id="PF05345">
    <property type="entry name" value="He_PIG"/>
    <property type="match status" value="2"/>
</dbReference>
<feature type="signal peptide" evidence="1">
    <location>
        <begin position="1"/>
        <end position="35"/>
    </location>
</feature>